<gene>
    <name evidence="1" type="ORF">ACFSKW_52085</name>
</gene>
<dbReference type="Proteomes" id="UP001597368">
    <property type="component" value="Unassembled WGS sequence"/>
</dbReference>
<dbReference type="EMBL" id="JBHUFV010000100">
    <property type="protein sequence ID" value="MFD1940028.1"/>
    <property type="molecule type" value="Genomic_DNA"/>
</dbReference>
<reference evidence="2" key="1">
    <citation type="journal article" date="2019" name="Int. J. Syst. Evol. Microbiol.">
        <title>The Global Catalogue of Microorganisms (GCM) 10K type strain sequencing project: providing services to taxonomists for standard genome sequencing and annotation.</title>
        <authorList>
            <consortium name="The Broad Institute Genomics Platform"/>
            <consortium name="The Broad Institute Genome Sequencing Center for Infectious Disease"/>
            <person name="Wu L."/>
            <person name="Ma J."/>
        </authorList>
    </citation>
    <scope>NUCLEOTIDE SEQUENCE [LARGE SCALE GENOMIC DNA]</scope>
    <source>
        <strain evidence="2">ICMP 6774ER</strain>
    </source>
</reference>
<name>A0ABW4TDC1_9ACTN</name>
<evidence type="ECO:0000313" key="2">
    <source>
        <dbReference type="Proteomes" id="UP001597368"/>
    </source>
</evidence>
<comment type="caution">
    <text evidence="1">The sequence shown here is derived from an EMBL/GenBank/DDBJ whole genome shotgun (WGS) entry which is preliminary data.</text>
</comment>
<protein>
    <submittedName>
        <fullName evidence="1">Uncharacterized protein</fullName>
    </submittedName>
</protein>
<accession>A0ABW4TDC1</accession>
<dbReference type="RefSeq" id="WP_379582861.1">
    <property type="nucleotide sequence ID" value="NZ_JBHUFV010000100.1"/>
</dbReference>
<keyword evidence="2" id="KW-1185">Reference proteome</keyword>
<evidence type="ECO:0000313" key="1">
    <source>
        <dbReference type="EMBL" id="MFD1940028.1"/>
    </source>
</evidence>
<proteinExistence type="predicted"/>
<organism evidence="1 2">
    <name type="scientific">Nonomuraea mangrovi</name>
    <dbReference type="NCBI Taxonomy" id="2316207"/>
    <lineage>
        <taxon>Bacteria</taxon>
        <taxon>Bacillati</taxon>
        <taxon>Actinomycetota</taxon>
        <taxon>Actinomycetes</taxon>
        <taxon>Streptosporangiales</taxon>
        <taxon>Streptosporangiaceae</taxon>
        <taxon>Nonomuraea</taxon>
    </lineage>
</organism>
<sequence length="137" mass="14904">MSDQFVPIAGEQAALHHVVTRPEPGRLAIVLTGAVGISNAHAEGQAWTRFRVNWTRNLPLGPGKRLRPVYWAPFVTLSSFANDNVASNAGWAVDEFGLSNANGPTTFVDVWANLAVRDADGWILRLAYTVHIVGDEI</sequence>